<accession>A0A061DXU1</accession>
<dbReference type="AlphaFoldDB" id="A0A061DXU1"/>
<reference evidence="1 2" key="1">
    <citation type="journal article" date="2013" name="Genome Biol.">
        <title>The genome sequence of the most widely cultivated cacao type and its use to identify candidate genes regulating pod color.</title>
        <authorList>
            <person name="Motamayor J.C."/>
            <person name="Mockaitis K."/>
            <person name="Schmutz J."/>
            <person name="Haiminen N."/>
            <person name="Iii D.L."/>
            <person name="Cornejo O."/>
            <person name="Findley S.D."/>
            <person name="Zheng P."/>
            <person name="Utro F."/>
            <person name="Royaert S."/>
            <person name="Saski C."/>
            <person name="Jenkins J."/>
            <person name="Podicheti R."/>
            <person name="Zhao M."/>
            <person name="Scheffler B.E."/>
            <person name="Stack J.C."/>
            <person name="Feltus F.A."/>
            <person name="Mustiga G.M."/>
            <person name="Amores F."/>
            <person name="Phillips W."/>
            <person name="Marelli J.P."/>
            <person name="May G.D."/>
            <person name="Shapiro H."/>
            <person name="Ma J."/>
            <person name="Bustamante C.D."/>
            <person name="Schnell R.J."/>
            <person name="Main D."/>
            <person name="Gilbert D."/>
            <person name="Parida L."/>
            <person name="Kuhn D.N."/>
        </authorList>
    </citation>
    <scope>NUCLEOTIDE SEQUENCE [LARGE SCALE GENOMIC DNA]</scope>
    <source>
        <strain evidence="2">cv. Matina 1-6</strain>
    </source>
</reference>
<organism evidence="1 2">
    <name type="scientific">Theobroma cacao</name>
    <name type="common">Cacao</name>
    <name type="synonym">Cocoa</name>
    <dbReference type="NCBI Taxonomy" id="3641"/>
    <lineage>
        <taxon>Eukaryota</taxon>
        <taxon>Viridiplantae</taxon>
        <taxon>Streptophyta</taxon>
        <taxon>Embryophyta</taxon>
        <taxon>Tracheophyta</taxon>
        <taxon>Spermatophyta</taxon>
        <taxon>Magnoliopsida</taxon>
        <taxon>eudicotyledons</taxon>
        <taxon>Gunneridae</taxon>
        <taxon>Pentapetalae</taxon>
        <taxon>rosids</taxon>
        <taxon>malvids</taxon>
        <taxon>Malvales</taxon>
        <taxon>Malvaceae</taxon>
        <taxon>Byttnerioideae</taxon>
        <taxon>Theobroma</taxon>
    </lineage>
</organism>
<dbReference type="Gramene" id="EOX97525">
    <property type="protein sequence ID" value="EOX97525"/>
    <property type="gene ID" value="TCM_006520"/>
</dbReference>
<evidence type="ECO:0000313" key="1">
    <source>
        <dbReference type="EMBL" id="EOX97525.1"/>
    </source>
</evidence>
<gene>
    <name evidence="1" type="ORF">TCM_006520</name>
</gene>
<evidence type="ECO:0000313" key="2">
    <source>
        <dbReference type="Proteomes" id="UP000026915"/>
    </source>
</evidence>
<dbReference type="Proteomes" id="UP000026915">
    <property type="component" value="Chromosome 2"/>
</dbReference>
<dbReference type="InParanoid" id="A0A061DXU1"/>
<dbReference type="HOGENOM" id="CLU_2459192_0_0_1"/>
<proteinExistence type="predicted"/>
<name>A0A061DXU1_THECC</name>
<dbReference type="EMBL" id="CM001880">
    <property type="protein sequence ID" value="EOX97525.1"/>
    <property type="molecule type" value="Genomic_DNA"/>
</dbReference>
<sequence>MEVTETLSRMWVPYVEGSCLSHLQVWVVTMPWLYQAIKTPFFFQVRDMKRPVLSLLWTVGSNMLVTTSGQPMKMPSGGIDGELGMSVPT</sequence>
<protein>
    <submittedName>
        <fullName evidence="1">Uncharacterized protein</fullName>
    </submittedName>
</protein>
<keyword evidence="2" id="KW-1185">Reference proteome</keyword>